<reference evidence="3" key="1">
    <citation type="journal article" date="2019" name="Int. J. Syst. Evol. Microbiol.">
        <title>The Global Catalogue of Microorganisms (GCM) 10K type strain sequencing project: providing services to taxonomists for standard genome sequencing and annotation.</title>
        <authorList>
            <consortium name="The Broad Institute Genomics Platform"/>
            <consortium name="The Broad Institute Genome Sequencing Center for Infectious Disease"/>
            <person name="Wu L."/>
            <person name="Ma J."/>
        </authorList>
    </citation>
    <scope>NUCLEOTIDE SEQUENCE [LARGE SCALE GENOMIC DNA]</scope>
    <source>
        <strain evidence="3">CCM 8937</strain>
    </source>
</reference>
<keyword evidence="3" id="KW-1185">Reference proteome</keyword>
<comment type="caution">
    <text evidence="2">The sequence shown here is derived from an EMBL/GenBank/DDBJ whole genome shotgun (WGS) entry which is preliminary data.</text>
</comment>
<keyword evidence="1" id="KW-0812">Transmembrane</keyword>
<evidence type="ECO:0000313" key="2">
    <source>
        <dbReference type="EMBL" id="MFD1410174.1"/>
    </source>
</evidence>
<dbReference type="Proteomes" id="UP001597191">
    <property type="component" value="Unassembled WGS sequence"/>
</dbReference>
<organism evidence="2 3">
    <name type="scientific">Lapidilactobacillus gannanensis</name>
    <dbReference type="NCBI Taxonomy" id="2486002"/>
    <lineage>
        <taxon>Bacteria</taxon>
        <taxon>Bacillati</taxon>
        <taxon>Bacillota</taxon>
        <taxon>Bacilli</taxon>
        <taxon>Lactobacillales</taxon>
        <taxon>Lactobacillaceae</taxon>
        <taxon>Lapidilactobacillus</taxon>
    </lineage>
</organism>
<dbReference type="RefSeq" id="WP_164509189.1">
    <property type="nucleotide sequence ID" value="NZ_JBHTOH010000009.1"/>
</dbReference>
<keyword evidence="1" id="KW-1133">Transmembrane helix</keyword>
<accession>A0ABW4BIX5</accession>
<protein>
    <submittedName>
        <fullName evidence="2">Uncharacterized protein</fullName>
    </submittedName>
</protein>
<dbReference type="EMBL" id="JBHTOH010000009">
    <property type="protein sequence ID" value="MFD1410174.1"/>
    <property type="molecule type" value="Genomic_DNA"/>
</dbReference>
<gene>
    <name evidence="2" type="ORF">ACFQ4R_00830</name>
</gene>
<feature type="transmembrane region" description="Helical" evidence="1">
    <location>
        <begin position="28"/>
        <end position="47"/>
    </location>
</feature>
<evidence type="ECO:0000256" key="1">
    <source>
        <dbReference type="SAM" id="Phobius"/>
    </source>
</evidence>
<sequence>MATKSIITGLTALIGFIIGFYLHKIFLYTMLGLAIGYLIVFWIPYGINWYRKRKQSK</sequence>
<evidence type="ECO:0000313" key="3">
    <source>
        <dbReference type="Proteomes" id="UP001597191"/>
    </source>
</evidence>
<feature type="transmembrane region" description="Helical" evidence="1">
    <location>
        <begin position="5"/>
        <end position="22"/>
    </location>
</feature>
<proteinExistence type="predicted"/>
<keyword evidence="1" id="KW-0472">Membrane</keyword>
<name>A0ABW4BIX5_9LACO</name>